<dbReference type="SUPFAM" id="SSF52242">
    <property type="entry name" value="Cobalamin (vitamin B12)-binding domain"/>
    <property type="match status" value="1"/>
</dbReference>
<dbReference type="GO" id="GO:0046872">
    <property type="term" value="F:metal ion binding"/>
    <property type="evidence" value="ECO:0007669"/>
    <property type="project" value="InterPro"/>
</dbReference>
<dbReference type="EMBL" id="SWAU01000603">
    <property type="protein sequence ID" value="TKA93867.1"/>
    <property type="molecule type" value="Genomic_DNA"/>
</dbReference>
<sequence>MRTGVTAVAVADDHIPAAARWIGEQWMQDEVTFADVTISVSRLQTLLRSLDEDLKPERLGISRQPRVLLLASHDNDHTLGAMVLLGQLRRQGCSVRLLLGARPDTLSEKIAGMHFDAVMISAAQGNRVETLRRLVLAVRRGGEDAPIVIGGTIVESEPELRRRTCADHAEKDLQRALKLCRLTGKLRQRHGNRST</sequence>
<dbReference type="GO" id="GO:0031419">
    <property type="term" value="F:cobalamin binding"/>
    <property type="evidence" value="ECO:0007669"/>
    <property type="project" value="InterPro"/>
</dbReference>
<evidence type="ECO:0000259" key="1">
    <source>
        <dbReference type="PROSITE" id="PS51332"/>
    </source>
</evidence>
<dbReference type="Proteomes" id="UP000306340">
    <property type="component" value="Unassembled WGS sequence"/>
</dbReference>
<dbReference type="Gene3D" id="3.40.50.280">
    <property type="entry name" value="Cobalamin-binding domain"/>
    <property type="match status" value="1"/>
</dbReference>
<organism evidence="2 3">
    <name type="scientific">Cereibacter changlensis</name>
    <dbReference type="NCBI Taxonomy" id="402884"/>
    <lineage>
        <taxon>Bacteria</taxon>
        <taxon>Pseudomonadati</taxon>
        <taxon>Pseudomonadota</taxon>
        <taxon>Alphaproteobacteria</taxon>
        <taxon>Rhodobacterales</taxon>
        <taxon>Paracoccaceae</taxon>
        <taxon>Cereibacter</taxon>
    </lineage>
</organism>
<feature type="domain" description="B12-binding" evidence="1">
    <location>
        <begin position="64"/>
        <end position="193"/>
    </location>
</feature>
<dbReference type="InterPro" id="IPR036724">
    <property type="entry name" value="Cobalamin-bd_sf"/>
</dbReference>
<evidence type="ECO:0000313" key="2">
    <source>
        <dbReference type="EMBL" id="TKA93867.1"/>
    </source>
</evidence>
<comment type="caution">
    <text evidence="2">The sequence shown here is derived from an EMBL/GenBank/DDBJ whole genome shotgun (WGS) entry which is preliminary data.</text>
</comment>
<dbReference type="AlphaFoldDB" id="A0A4V5NL10"/>
<reference evidence="2 3" key="1">
    <citation type="submission" date="2019-04" db="EMBL/GenBank/DDBJ databases">
        <title>Crypto-aerobic microbial life in anoxic (sulfidic) marine sediments.</title>
        <authorList>
            <person name="Bhattacharya S."/>
            <person name="Roy C."/>
            <person name="Mondal N."/>
            <person name="Sarkar J."/>
            <person name="Mandal S."/>
            <person name="Rameez M.J."/>
            <person name="Ghosh W."/>
        </authorList>
    </citation>
    <scope>NUCLEOTIDE SEQUENCE [LARGE SCALE GENOMIC DNA]</scope>
    <source>
        <strain evidence="2 3">SBBC</strain>
    </source>
</reference>
<dbReference type="PROSITE" id="PS51332">
    <property type="entry name" value="B12_BINDING"/>
    <property type="match status" value="1"/>
</dbReference>
<name>A0A4V5NL10_9RHOB</name>
<dbReference type="InterPro" id="IPR006158">
    <property type="entry name" value="Cobalamin-bd"/>
</dbReference>
<protein>
    <submittedName>
        <fullName evidence="2">Cobalamin B12-binding domain-containing protein</fullName>
    </submittedName>
</protein>
<proteinExistence type="predicted"/>
<gene>
    <name evidence="2" type="ORF">FAZ78_25540</name>
</gene>
<dbReference type="CDD" id="cd02065">
    <property type="entry name" value="B12-binding_like"/>
    <property type="match status" value="1"/>
</dbReference>
<evidence type="ECO:0000313" key="3">
    <source>
        <dbReference type="Proteomes" id="UP000306340"/>
    </source>
</evidence>
<accession>A0A4V5NL10</accession>
<dbReference type="Pfam" id="PF02310">
    <property type="entry name" value="B12-binding"/>
    <property type="match status" value="1"/>
</dbReference>